<feature type="region of interest" description="Disordered" evidence="1">
    <location>
        <begin position="1"/>
        <end position="26"/>
    </location>
</feature>
<dbReference type="NCBIfam" id="TIGR03696">
    <property type="entry name" value="Rhs_assc_core"/>
    <property type="match status" value="1"/>
</dbReference>
<dbReference type="InterPro" id="IPR050708">
    <property type="entry name" value="T6SS_VgrG/RHS"/>
</dbReference>
<evidence type="ECO:0000313" key="2">
    <source>
        <dbReference type="EMBL" id="MFB9095296.1"/>
    </source>
</evidence>
<evidence type="ECO:0000313" key="3">
    <source>
        <dbReference type="Proteomes" id="UP001589607"/>
    </source>
</evidence>
<comment type="caution">
    <text evidence="2">The sequence shown here is derived from an EMBL/GenBank/DDBJ whole genome shotgun (WGS) entry which is preliminary data.</text>
</comment>
<dbReference type="PANTHER" id="PTHR32305">
    <property type="match status" value="1"/>
</dbReference>
<dbReference type="EMBL" id="JBHMEY010000005">
    <property type="protein sequence ID" value="MFB9095296.1"/>
    <property type="molecule type" value="Genomic_DNA"/>
</dbReference>
<gene>
    <name evidence="2" type="ORF">ACFFVF_02110</name>
</gene>
<organism evidence="2 3">
    <name type="scientific">Flavobacterium jumunjinense</name>
    <dbReference type="NCBI Taxonomy" id="998845"/>
    <lineage>
        <taxon>Bacteria</taxon>
        <taxon>Pseudomonadati</taxon>
        <taxon>Bacteroidota</taxon>
        <taxon>Flavobacteriia</taxon>
        <taxon>Flavobacteriales</taxon>
        <taxon>Flavobacteriaceae</taxon>
        <taxon>Flavobacterium</taxon>
    </lineage>
</organism>
<evidence type="ECO:0000256" key="1">
    <source>
        <dbReference type="SAM" id="MobiDB-lite"/>
    </source>
</evidence>
<protein>
    <submittedName>
        <fullName evidence="2">RHS repeat domain-containing protein</fullName>
    </submittedName>
</protein>
<dbReference type="Gene3D" id="2.180.10.10">
    <property type="entry name" value="RHS repeat-associated core"/>
    <property type="match status" value="1"/>
</dbReference>
<proteinExistence type="predicted"/>
<accession>A0ABV5GJZ4</accession>
<dbReference type="PANTHER" id="PTHR32305:SF15">
    <property type="entry name" value="PROTEIN RHSA-RELATED"/>
    <property type="match status" value="1"/>
</dbReference>
<dbReference type="Proteomes" id="UP001589607">
    <property type="component" value="Unassembled WGS sequence"/>
</dbReference>
<reference evidence="2 3" key="1">
    <citation type="submission" date="2024-09" db="EMBL/GenBank/DDBJ databases">
        <authorList>
            <person name="Sun Q."/>
            <person name="Mori K."/>
        </authorList>
    </citation>
    <scope>NUCLEOTIDE SEQUENCE [LARGE SCALE GENOMIC DNA]</scope>
    <source>
        <strain evidence="2 3">CECT 7955</strain>
    </source>
</reference>
<feature type="region of interest" description="Disordered" evidence="1">
    <location>
        <begin position="402"/>
        <end position="424"/>
    </location>
</feature>
<dbReference type="RefSeq" id="WP_236457305.1">
    <property type="nucleotide sequence ID" value="NZ_CBCSGE010000027.1"/>
</dbReference>
<keyword evidence="3" id="KW-1185">Reference proteome</keyword>
<sequence length="424" mass="49126">MSYNNTHGIVTKTQLHTQDNVNNPTNTYSNKYDYYSGTHKVKEIVDLGTNFTENFEYDFNGNLVNKSNSDGDTRRLFWDESNRLRVIDENNQMQHYIYDAAGEHTLKASSHVEQVYENGQLVNSSTITFSSYTTYPSAFIVIDANQQYSKHYYAGSQRIVSKLGEQDISIFAAKRKPSTALEKEAKEPNVSYETIKQTQITDLQAILDKAKRGKVLFKEYKTENEPVVDNDGIEKEKRPSQVGIYFFHPDHLGSSTFLTDGSGNPYQFFINLPFGETMYEQHSYSENFINPYKFNGKEQDIEIGLYYYGARYYDPKTSIWLSVDPLAEKFPNWNPYNYTMQNPINLTDPTGMAPEEGTENKQPFNEKDTKKINQAKEYIGGIIDKKNDKIDRLNSKINKLKSKQDEKFKESREKRIERKNNKNN</sequence>
<name>A0ABV5GJZ4_9FLAO</name>
<dbReference type="InterPro" id="IPR022385">
    <property type="entry name" value="Rhs_assc_core"/>
</dbReference>